<organism evidence="5 6">
    <name type="scientific">Galbibacter marinus</name>
    <dbReference type="NCBI Taxonomy" id="555500"/>
    <lineage>
        <taxon>Bacteria</taxon>
        <taxon>Pseudomonadati</taxon>
        <taxon>Bacteroidota</taxon>
        <taxon>Flavobacteriia</taxon>
        <taxon>Flavobacteriales</taxon>
        <taxon>Flavobacteriaceae</taxon>
        <taxon>Galbibacter</taxon>
    </lineage>
</organism>
<dbReference type="OrthoDB" id="9808669at2"/>
<dbReference type="InterPro" id="IPR000794">
    <property type="entry name" value="Beta-ketoacyl_synthase"/>
</dbReference>
<dbReference type="Gene3D" id="3.40.47.10">
    <property type="match status" value="1"/>
</dbReference>
<sequence length="408" mass="43942">MDKKRVVITGIGVLSALGTDTQSHTKGIKEGRSGIKPITLFNTEHPIYRNTNACVLDKEVLEKIAKDDKTLQISCGIHSIAEAIQDAKLSDEEISNAALVIGTSIGASHTFSEFFKQYVLNHEIPDDLLELSSNSAQTITGDIADHFGINGPMCTISTACSASTNAVGRGLDMLRSGKATKIIAGGVDIFTELAFTGFNCLQALSTTNCKPFSQNREGLMLGDSSTFFVLEDLESAKKAGKTIYAEVVSYHFFNEGYHPTSLKSDGSSVYQCMKNVLDKADIHADQIDYVNAHGTATKVNDSSELKGIALLAQERNSKEPLYVSSTKSMLGHCLGAAGAVELATTIMGMNQGFIPPNINVERNDFLEYPDTIAIPDQAIERPFEYAISNSFAFGGNMSSILIKNGINI</sequence>
<feature type="domain" description="Ketosynthase family 3 (KS3)" evidence="4">
    <location>
        <begin position="3"/>
        <end position="404"/>
    </location>
</feature>
<dbReference type="eggNOG" id="COG0304">
    <property type="taxonomic scope" value="Bacteria"/>
</dbReference>
<evidence type="ECO:0000256" key="3">
    <source>
        <dbReference type="RuleBase" id="RU003694"/>
    </source>
</evidence>
<dbReference type="AlphaFoldDB" id="K2PRI7"/>
<comment type="caution">
    <text evidence="5">The sequence shown here is derived from an EMBL/GenBank/DDBJ whole genome shotgun (WGS) entry which is preliminary data.</text>
</comment>
<dbReference type="InterPro" id="IPR014030">
    <property type="entry name" value="Ketoacyl_synth_N"/>
</dbReference>
<dbReference type="PANTHER" id="PTHR11712">
    <property type="entry name" value="POLYKETIDE SYNTHASE-RELATED"/>
    <property type="match status" value="1"/>
</dbReference>
<keyword evidence="6" id="KW-1185">Reference proteome</keyword>
<dbReference type="GO" id="GO:0005829">
    <property type="term" value="C:cytosol"/>
    <property type="evidence" value="ECO:0007669"/>
    <property type="project" value="TreeGrafter"/>
</dbReference>
<dbReference type="InterPro" id="IPR018201">
    <property type="entry name" value="Ketoacyl_synth_AS"/>
</dbReference>
<reference evidence="5 6" key="1">
    <citation type="journal article" date="2012" name="J. Bacteriol.">
        <title>Genome Sequence of Galbibacter marinum Type Strain ck-I2-15.</title>
        <authorList>
            <person name="Lai Q."/>
            <person name="Li C."/>
            <person name="Shao Z."/>
        </authorList>
    </citation>
    <scope>NUCLEOTIDE SEQUENCE [LARGE SCALE GENOMIC DNA]</scope>
    <source>
        <strain evidence="6">ck-I2-15</strain>
    </source>
</reference>
<dbReference type="PROSITE" id="PS00606">
    <property type="entry name" value="KS3_1"/>
    <property type="match status" value="1"/>
</dbReference>
<dbReference type="InterPro" id="IPR014031">
    <property type="entry name" value="Ketoacyl_synth_C"/>
</dbReference>
<dbReference type="PROSITE" id="PS52004">
    <property type="entry name" value="KS3_2"/>
    <property type="match status" value="1"/>
</dbReference>
<dbReference type="Pfam" id="PF00109">
    <property type="entry name" value="ketoacyl-synt"/>
    <property type="match status" value="1"/>
</dbReference>
<proteinExistence type="inferred from homology"/>
<evidence type="ECO:0000313" key="6">
    <source>
        <dbReference type="Proteomes" id="UP000007364"/>
    </source>
</evidence>
<comment type="similarity">
    <text evidence="1 3">Belongs to the thiolase-like superfamily. Beta-ketoacyl-ACP synthases family.</text>
</comment>
<protein>
    <submittedName>
        <fullName evidence="5">Beta-ketoacyl-acyl carrier protein synthase II</fullName>
    </submittedName>
</protein>
<dbReference type="GO" id="GO:0006633">
    <property type="term" value="P:fatty acid biosynthetic process"/>
    <property type="evidence" value="ECO:0007669"/>
    <property type="project" value="InterPro"/>
</dbReference>
<evidence type="ECO:0000256" key="1">
    <source>
        <dbReference type="ARBA" id="ARBA00008467"/>
    </source>
</evidence>
<dbReference type="STRING" id="555500.I215_09097"/>
<dbReference type="EMBL" id="AMSG01000010">
    <property type="protein sequence ID" value="EKF55175.1"/>
    <property type="molecule type" value="Genomic_DNA"/>
</dbReference>
<dbReference type="Proteomes" id="UP000007364">
    <property type="component" value="Unassembled WGS sequence"/>
</dbReference>
<dbReference type="SUPFAM" id="SSF53901">
    <property type="entry name" value="Thiolase-like"/>
    <property type="match status" value="1"/>
</dbReference>
<dbReference type="SMART" id="SM00825">
    <property type="entry name" value="PKS_KS"/>
    <property type="match status" value="1"/>
</dbReference>
<dbReference type="InterPro" id="IPR020841">
    <property type="entry name" value="PKS_Beta-ketoAc_synthase_dom"/>
</dbReference>
<dbReference type="Pfam" id="PF02801">
    <property type="entry name" value="Ketoacyl-synt_C"/>
    <property type="match status" value="1"/>
</dbReference>
<dbReference type="CDD" id="cd00834">
    <property type="entry name" value="KAS_I_II"/>
    <property type="match status" value="1"/>
</dbReference>
<evidence type="ECO:0000259" key="4">
    <source>
        <dbReference type="PROSITE" id="PS52004"/>
    </source>
</evidence>
<dbReference type="GO" id="GO:0004315">
    <property type="term" value="F:3-oxoacyl-[acyl-carrier-protein] synthase activity"/>
    <property type="evidence" value="ECO:0007669"/>
    <property type="project" value="InterPro"/>
</dbReference>
<evidence type="ECO:0000256" key="2">
    <source>
        <dbReference type="ARBA" id="ARBA00022679"/>
    </source>
</evidence>
<name>K2PRI7_9FLAO</name>
<dbReference type="RefSeq" id="WP_008991668.1">
    <property type="nucleotide sequence ID" value="NZ_AMSG01000010.1"/>
</dbReference>
<dbReference type="PATRIC" id="fig|555500.3.peg.1880"/>
<accession>K2PRI7</accession>
<gene>
    <name evidence="5" type="ORF">I215_09097</name>
</gene>
<evidence type="ECO:0000313" key="5">
    <source>
        <dbReference type="EMBL" id="EKF55175.1"/>
    </source>
</evidence>
<keyword evidence="2 3" id="KW-0808">Transferase</keyword>
<dbReference type="InterPro" id="IPR016039">
    <property type="entry name" value="Thiolase-like"/>
</dbReference>
<dbReference type="PANTHER" id="PTHR11712:SF336">
    <property type="entry name" value="3-OXOACYL-[ACYL-CARRIER-PROTEIN] SYNTHASE, MITOCHONDRIAL"/>
    <property type="match status" value="1"/>
</dbReference>